<dbReference type="PANTHER" id="PTHR33420:SF5">
    <property type="entry name" value="FIMBRIAL SUBUNIT"/>
    <property type="match status" value="1"/>
</dbReference>
<sequence>MVIPMRRLREPTLATLFSGLATALFSATLYADTNVNFTASVQKDTCQIKIDGNGTVNFATIAPAYFADGITAETDYEGGKEFTIKLISCPISDGKITNVTFNFAPLNGQFSPENQQVFPNDIATDAGGVDNVSVVIFTTDSPRTNVLNTDGSSRATFAASTYSDTVWTFYSRMQKIRSAEKVTTGELSSRVLVNVSYE</sequence>
<dbReference type="GO" id="GO:0009289">
    <property type="term" value="C:pilus"/>
    <property type="evidence" value="ECO:0007669"/>
    <property type="project" value="InterPro"/>
</dbReference>
<dbReference type="EMBL" id="QDLQ01000015">
    <property type="protein sequence ID" value="PVI95246.1"/>
    <property type="molecule type" value="Genomic_DNA"/>
</dbReference>
<dbReference type="InterPro" id="IPR050263">
    <property type="entry name" value="Bact_Fimbrial_Adh_Pro"/>
</dbReference>
<dbReference type="InterPro" id="IPR008966">
    <property type="entry name" value="Adhesion_dom_sf"/>
</dbReference>
<evidence type="ECO:0000256" key="1">
    <source>
        <dbReference type="SAM" id="SignalP"/>
    </source>
</evidence>
<dbReference type="InterPro" id="IPR036937">
    <property type="entry name" value="Adhesion_dom_fimbrial_sf"/>
</dbReference>
<dbReference type="InterPro" id="IPR000259">
    <property type="entry name" value="Adhesion_dom_fimbrial"/>
</dbReference>
<feature type="domain" description="Fimbrial-type adhesion" evidence="2">
    <location>
        <begin position="36"/>
        <end position="197"/>
    </location>
</feature>
<feature type="signal peptide" evidence="1">
    <location>
        <begin position="1"/>
        <end position="31"/>
    </location>
</feature>
<reference evidence="3 4" key="1">
    <citation type="submission" date="2018-04" db="EMBL/GenBank/DDBJ databases">
        <title>Serotype diversity and antimicrobial resistance among Salmonella enterica isolated from patients at an equine referral hospital.</title>
        <authorList>
            <person name="Leon I.M."/>
            <person name="Lawhon S.D."/>
            <person name="Norman K.N."/>
            <person name="Threadgill D.S."/>
            <person name="Ohta N."/>
            <person name="Vinasco J."/>
            <person name="Scott H.M."/>
        </authorList>
    </citation>
    <scope>NUCLEOTIDE SEQUENCE [LARGE SCALE GENOMIC DNA]</scope>
    <source>
        <strain evidence="3 4">235</strain>
    </source>
</reference>
<organism evidence="3 4">
    <name type="scientific">Salmonella enterica</name>
    <name type="common">Salmonella choleraesuis</name>
    <dbReference type="NCBI Taxonomy" id="28901"/>
    <lineage>
        <taxon>Bacteria</taxon>
        <taxon>Pseudomonadati</taxon>
        <taxon>Pseudomonadota</taxon>
        <taxon>Gammaproteobacteria</taxon>
        <taxon>Enterobacterales</taxon>
        <taxon>Enterobacteriaceae</taxon>
        <taxon>Salmonella</taxon>
    </lineage>
</organism>
<keyword evidence="1" id="KW-0732">Signal</keyword>
<dbReference type="GO" id="GO:0043709">
    <property type="term" value="P:cell adhesion involved in single-species biofilm formation"/>
    <property type="evidence" value="ECO:0007669"/>
    <property type="project" value="TreeGrafter"/>
</dbReference>
<comment type="caution">
    <text evidence="3">The sequence shown here is derived from an EMBL/GenBank/DDBJ whole genome shotgun (WGS) entry which is preliminary data.</text>
</comment>
<accession>A0A2T8T0T8</accession>
<protein>
    <submittedName>
        <fullName evidence="3">Fimbrial protein</fullName>
    </submittedName>
</protein>
<name>A0A2T8T0T8_SALER</name>
<dbReference type="AlphaFoldDB" id="A0A2T8T0T8"/>
<dbReference type="SUPFAM" id="SSF49401">
    <property type="entry name" value="Bacterial adhesins"/>
    <property type="match status" value="1"/>
</dbReference>
<evidence type="ECO:0000313" key="3">
    <source>
        <dbReference type="EMBL" id="PVI95246.1"/>
    </source>
</evidence>
<dbReference type="Pfam" id="PF00419">
    <property type="entry name" value="Fimbrial"/>
    <property type="match status" value="1"/>
</dbReference>
<dbReference type="Proteomes" id="UP000245912">
    <property type="component" value="Unassembled WGS sequence"/>
</dbReference>
<dbReference type="Gene3D" id="2.60.40.1090">
    <property type="entry name" value="Fimbrial-type adhesion domain"/>
    <property type="match status" value="1"/>
</dbReference>
<dbReference type="NCBIfam" id="NF011794">
    <property type="entry name" value="PRK15262.1"/>
    <property type="match status" value="1"/>
</dbReference>
<dbReference type="PANTHER" id="PTHR33420">
    <property type="entry name" value="FIMBRIAL SUBUNIT ELFA-RELATED"/>
    <property type="match status" value="1"/>
</dbReference>
<evidence type="ECO:0000259" key="2">
    <source>
        <dbReference type="Pfam" id="PF00419"/>
    </source>
</evidence>
<feature type="chain" id="PRO_5030057471" evidence="1">
    <location>
        <begin position="32"/>
        <end position="198"/>
    </location>
</feature>
<proteinExistence type="predicted"/>
<gene>
    <name evidence="3" type="ORF">C4860_19195</name>
</gene>
<evidence type="ECO:0000313" key="4">
    <source>
        <dbReference type="Proteomes" id="UP000245912"/>
    </source>
</evidence>